<feature type="domain" description="Activator of Hsp90 ATPase homologue 1/2-like C-terminal" evidence="2">
    <location>
        <begin position="13"/>
        <end position="125"/>
    </location>
</feature>
<evidence type="ECO:0000313" key="4">
    <source>
        <dbReference type="Proteomes" id="UP000256373"/>
    </source>
</evidence>
<dbReference type="InterPro" id="IPR023393">
    <property type="entry name" value="START-like_dom_sf"/>
</dbReference>
<dbReference type="Gene3D" id="3.30.530.20">
    <property type="match status" value="1"/>
</dbReference>
<sequence length="141" mass="16112">MKKRNVIKDVSINAPVSKVWEVLIAPKFIRQWDALPEDFQDYYLEVGREIEWAGTSRLVVTDMAANELLVQSLFLNKWDIAPSECDVSISYRLEQNGEQTSLTIEIGDFGKLKDGEKVQEQYTEFADKVLGKIKAISENKV</sequence>
<evidence type="ECO:0000256" key="1">
    <source>
        <dbReference type="ARBA" id="ARBA00006817"/>
    </source>
</evidence>
<reference evidence="3 4" key="1">
    <citation type="submission" date="2018-07" db="EMBL/GenBank/DDBJ databases">
        <title>Dyadobacter roseus sp. nov., isolated from rose rhizosphere soil.</title>
        <authorList>
            <person name="Chen L."/>
        </authorList>
    </citation>
    <scope>NUCLEOTIDE SEQUENCE [LARGE SCALE GENOMIC DNA]</scope>
    <source>
        <strain evidence="3 4">RS19</strain>
    </source>
</reference>
<dbReference type="CDD" id="cd07814">
    <property type="entry name" value="SRPBCC_CalC_Aha1-like"/>
    <property type="match status" value="1"/>
</dbReference>
<dbReference type="OrthoDB" id="2355173at2"/>
<dbReference type="Pfam" id="PF08327">
    <property type="entry name" value="AHSA1"/>
    <property type="match status" value="1"/>
</dbReference>
<organism evidence="3 4">
    <name type="scientific">Dyadobacter luteus</name>
    <dbReference type="NCBI Taxonomy" id="2259619"/>
    <lineage>
        <taxon>Bacteria</taxon>
        <taxon>Pseudomonadati</taxon>
        <taxon>Bacteroidota</taxon>
        <taxon>Cytophagia</taxon>
        <taxon>Cytophagales</taxon>
        <taxon>Spirosomataceae</taxon>
        <taxon>Dyadobacter</taxon>
    </lineage>
</organism>
<dbReference type="EMBL" id="QNUL01000004">
    <property type="protein sequence ID" value="REA62771.1"/>
    <property type="molecule type" value="Genomic_DNA"/>
</dbReference>
<protein>
    <submittedName>
        <fullName evidence="3">SRPBCC domain-containing protein</fullName>
    </submittedName>
</protein>
<evidence type="ECO:0000313" key="3">
    <source>
        <dbReference type="EMBL" id="REA62771.1"/>
    </source>
</evidence>
<evidence type="ECO:0000259" key="2">
    <source>
        <dbReference type="Pfam" id="PF08327"/>
    </source>
</evidence>
<dbReference type="SUPFAM" id="SSF55961">
    <property type="entry name" value="Bet v1-like"/>
    <property type="match status" value="1"/>
</dbReference>
<dbReference type="InterPro" id="IPR013538">
    <property type="entry name" value="ASHA1/2-like_C"/>
</dbReference>
<dbReference type="AlphaFoldDB" id="A0A3D8YE39"/>
<keyword evidence="4" id="KW-1185">Reference proteome</keyword>
<comment type="similarity">
    <text evidence="1">Belongs to the AHA1 family.</text>
</comment>
<name>A0A3D8YE39_9BACT</name>
<comment type="caution">
    <text evidence="3">The sequence shown here is derived from an EMBL/GenBank/DDBJ whole genome shotgun (WGS) entry which is preliminary data.</text>
</comment>
<dbReference type="RefSeq" id="WP_115830068.1">
    <property type="nucleotide sequence ID" value="NZ_QNUL01000004.1"/>
</dbReference>
<gene>
    <name evidence="3" type="ORF">DSL64_07570</name>
</gene>
<dbReference type="Proteomes" id="UP000256373">
    <property type="component" value="Unassembled WGS sequence"/>
</dbReference>
<accession>A0A3D8YE39</accession>
<proteinExistence type="inferred from homology"/>